<proteinExistence type="predicted"/>
<evidence type="ECO:0000313" key="4">
    <source>
        <dbReference type="Proteomes" id="UP000799537"/>
    </source>
</evidence>
<dbReference type="Gene3D" id="1.10.510.10">
    <property type="entry name" value="Transferase(Phosphotransferase) domain 1"/>
    <property type="match status" value="1"/>
</dbReference>
<feature type="compositionally biased region" description="Polar residues" evidence="1">
    <location>
        <begin position="12"/>
        <end position="34"/>
    </location>
</feature>
<evidence type="ECO:0000256" key="1">
    <source>
        <dbReference type="SAM" id="MobiDB-lite"/>
    </source>
</evidence>
<dbReference type="OrthoDB" id="3829352at2759"/>
<dbReference type="GeneID" id="54566819"/>
<dbReference type="GO" id="GO:0005524">
    <property type="term" value="F:ATP binding"/>
    <property type="evidence" value="ECO:0007669"/>
    <property type="project" value="InterPro"/>
</dbReference>
<dbReference type="GO" id="GO:0004672">
    <property type="term" value="F:protein kinase activity"/>
    <property type="evidence" value="ECO:0007669"/>
    <property type="project" value="InterPro"/>
</dbReference>
<dbReference type="PROSITE" id="PS50011">
    <property type="entry name" value="PROTEIN_KINASE_DOM"/>
    <property type="match status" value="1"/>
</dbReference>
<dbReference type="SUPFAM" id="SSF56112">
    <property type="entry name" value="Protein kinase-like (PK-like)"/>
    <property type="match status" value="1"/>
</dbReference>
<accession>A0A6A6C9G6</accession>
<evidence type="ECO:0000259" key="2">
    <source>
        <dbReference type="PROSITE" id="PS50011"/>
    </source>
</evidence>
<dbReference type="Proteomes" id="UP000799537">
    <property type="component" value="Unassembled WGS sequence"/>
</dbReference>
<evidence type="ECO:0000313" key="3">
    <source>
        <dbReference type="EMBL" id="KAF2163681.1"/>
    </source>
</evidence>
<dbReference type="InterPro" id="IPR000719">
    <property type="entry name" value="Prot_kinase_dom"/>
</dbReference>
<dbReference type="RefSeq" id="XP_033664570.1">
    <property type="nucleotide sequence ID" value="XM_033813547.1"/>
</dbReference>
<protein>
    <recommendedName>
        <fullName evidence="2">Protein kinase domain-containing protein</fullName>
    </recommendedName>
</protein>
<name>A0A6A6C9G6_ZASCE</name>
<dbReference type="EMBL" id="ML993607">
    <property type="protein sequence ID" value="KAF2163681.1"/>
    <property type="molecule type" value="Genomic_DNA"/>
</dbReference>
<feature type="domain" description="Protein kinase" evidence="2">
    <location>
        <begin position="48"/>
        <end position="358"/>
    </location>
</feature>
<dbReference type="AlphaFoldDB" id="A0A6A6C9G6"/>
<organism evidence="3 4">
    <name type="scientific">Zasmidium cellare ATCC 36951</name>
    <dbReference type="NCBI Taxonomy" id="1080233"/>
    <lineage>
        <taxon>Eukaryota</taxon>
        <taxon>Fungi</taxon>
        <taxon>Dikarya</taxon>
        <taxon>Ascomycota</taxon>
        <taxon>Pezizomycotina</taxon>
        <taxon>Dothideomycetes</taxon>
        <taxon>Dothideomycetidae</taxon>
        <taxon>Mycosphaerellales</taxon>
        <taxon>Mycosphaerellaceae</taxon>
        <taxon>Zasmidium</taxon>
    </lineage>
</organism>
<gene>
    <name evidence="3" type="ORF">M409DRAFT_57181</name>
</gene>
<reference evidence="3" key="1">
    <citation type="journal article" date="2020" name="Stud. Mycol.">
        <title>101 Dothideomycetes genomes: a test case for predicting lifestyles and emergence of pathogens.</title>
        <authorList>
            <person name="Haridas S."/>
            <person name="Albert R."/>
            <person name="Binder M."/>
            <person name="Bloem J."/>
            <person name="Labutti K."/>
            <person name="Salamov A."/>
            <person name="Andreopoulos B."/>
            <person name="Baker S."/>
            <person name="Barry K."/>
            <person name="Bills G."/>
            <person name="Bluhm B."/>
            <person name="Cannon C."/>
            <person name="Castanera R."/>
            <person name="Culley D."/>
            <person name="Daum C."/>
            <person name="Ezra D."/>
            <person name="Gonzalez J."/>
            <person name="Henrissat B."/>
            <person name="Kuo A."/>
            <person name="Liang C."/>
            <person name="Lipzen A."/>
            <person name="Lutzoni F."/>
            <person name="Magnuson J."/>
            <person name="Mondo S."/>
            <person name="Nolan M."/>
            <person name="Ohm R."/>
            <person name="Pangilinan J."/>
            <person name="Park H.-J."/>
            <person name="Ramirez L."/>
            <person name="Alfaro M."/>
            <person name="Sun H."/>
            <person name="Tritt A."/>
            <person name="Yoshinaga Y."/>
            <person name="Zwiers L.-H."/>
            <person name="Turgeon B."/>
            <person name="Goodwin S."/>
            <person name="Spatafora J."/>
            <person name="Crous P."/>
            <person name="Grigoriev I."/>
        </authorList>
    </citation>
    <scope>NUCLEOTIDE SEQUENCE</scope>
    <source>
        <strain evidence="3">ATCC 36951</strain>
    </source>
</reference>
<dbReference type="InterPro" id="IPR011009">
    <property type="entry name" value="Kinase-like_dom_sf"/>
</dbReference>
<feature type="region of interest" description="Disordered" evidence="1">
    <location>
        <begin position="1"/>
        <end position="47"/>
    </location>
</feature>
<sequence length="358" mass="40980">MGAAPSQAPKPKSNNTHSNEIPKQLSQRSKTASESSDEQGRFENESEEVVLKELGSGSYAVIFATIDYDRAIGDPVEQKDIIDKMQASISATKVLRNTLNDEEGYRAQFQAEIRMLWYLNDNYLEKAGQHGVVRILHPRVGSSPGSWFSMEMYTGGTLEELRNLYWKDPPLLGATIPEGFLWHILAELTETLLALNFGIINGQESHDQDIMAHYDLHGGNVMLRWPGKTYGNYPDVIITDFGLGIAMDSDMADKERAEMMYQIQIRDLNHIMEFLWTLMCKSDDNSETLLRVFNALYGVGKSPENKRMKRRLEIVLKEAKVRRENMYKELPDAWIQYLSRPTVSDKELETFLQQSRWT</sequence>
<keyword evidence="4" id="KW-1185">Reference proteome</keyword>